<accession>A0A812QST2</accession>
<keyword evidence="3" id="KW-1185">Reference proteome</keyword>
<name>A0A812QST2_SYMPI</name>
<feature type="region of interest" description="Disordered" evidence="1">
    <location>
        <begin position="396"/>
        <end position="448"/>
    </location>
</feature>
<evidence type="ECO:0000256" key="1">
    <source>
        <dbReference type="SAM" id="MobiDB-lite"/>
    </source>
</evidence>
<protein>
    <submittedName>
        <fullName evidence="2">Uncharacterized protein</fullName>
    </submittedName>
</protein>
<dbReference type="Proteomes" id="UP000649617">
    <property type="component" value="Unassembled WGS sequence"/>
</dbReference>
<dbReference type="OrthoDB" id="447165at2759"/>
<dbReference type="AlphaFoldDB" id="A0A812QST2"/>
<proteinExistence type="predicted"/>
<evidence type="ECO:0000313" key="2">
    <source>
        <dbReference type="EMBL" id="CAE7402466.1"/>
    </source>
</evidence>
<evidence type="ECO:0000313" key="3">
    <source>
        <dbReference type="Proteomes" id="UP000649617"/>
    </source>
</evidence>
<comment type="caution">
    <text evidence="2">The sequence shown here is derived from an EMBL/GenBank/DDBJ whole genome shotgun (WGS) entry which is preliminary data.</text>
</comment>
<organism evidence="2 3">
    <name type="scientific">Symbiodinium pilosum</name>
    <name type="common">Dinoflagellate</name>
    <dbReference type="NCBI Taxonomy" id="2952"/>
    <lineage>
        <taxon>Eukaryota</taxon>
        <taxon>Sar</taxon>
        <taxon>Alveolata</taxon>
        <taxon>Dinophyceae</taxon>
        <taxon>Suessiales</taxon>
        <taxon>Symbiodiniaceae</taxon>
        <taxon>Symbiodinium</taxon>
    </lineage>
</organism>
<reference evidence="2" key="1">
    <citation type="submission" date="2021-02" db="EMBL/GenBank/DDBJ databases">
        <authorList>
            <person name="Dougan E. K."/>
            <person name="Rhodes N."/>
            <person name="Thang M."/>
            <person name="Chan C."/>
        </authorList>
    </citation>
    <scope>NUCLEOTIDE SEQUENCE</scope>
</reference>
<gene>
    <name evidence="2" type="ORF">SPIL2461_LOCUS9928</name>
</gene>
<sequence>MEFYAGASACTRNVRMKGYTGARFDLKFAKYMDMSCDACTNPFDLASPSGFPLAIIFLLNCEQDSFAAWYAIKCSSFTAINCGTSKRSLDKGKLQVHGKKLAKEKIITEDEVAGNATAMVPVDTRPMVQIATEQKISADEKKPESLDAPKVPKAKRPKTRRELLILAAKARIYRMLLKKNKRKDLEAPPNVKQEWEKGATSKNDLAELLIHANFSKEAFFAEVTRRVVKCKLMKISREYEWLSEHEMLHDYRWKRVKGVKRRCAEKPGFTRKNEYDGVEEYWVCVKEKGEDVSTEQHDEINESREKVDNKVELPDNAFRALEDARGRTQEDETSGAVNEKQTQARKFNEAILAKCNKIRALIIDLKKNYQKDSESVKTLQTHLSNMEAEYQKVSDELAKGQGGEDGFNARSEKKFYEKGGTPGAKDCRAAPKGKAKPANPPNKKRKTN</sequence>
<dbReference type="EMBL" id="CAJNIZ010017735">
    <property type="protein sequence ID" value="CAE7402466.1"/>
    <property type="molecule type" value="Genomic_DNA"/>
</dbReference>